<dbReference type="InterPro" id="IPR025332">
    <property type="entry name" value="DUF4238"/>
</dbReference>
<evidence type="ECO:0000313" key="2">
    <source>
        <dbReference type="Proteomes" id="UP000273278"/>
    </source>
</evidence>
<dbReference type="Proteomes" id="UP000273278">
    <property type="component" value="Chromosome"/>
</dbReference>
<proteinExistence type="predicted"/>
<gene>
    <name evidence="1" type="ORF">BKD89_07625</name>
</gene>
<reference evidence="1 2" key="1">
    <citation type="submission" date="2016-10" db="EMBL/GenBank/DDBJ databases">
        <title>Complete genome of the TMA-utilizing, human hosted archaeon Methanomethylophilus alvus Gen. nov, sp. nov., strain Mx-05, derived from a pure culture.</title>
        <authorList>
            <person name="Brugere J.-F."/>
            <person name="Ben Hania W."/>
            <person name="Chaudhary P.P."/>
            <person name="Gaci N."/>
            <person name="Borrel G."/>
            <person name="Cao Van Tuat L."/>
            <person name="Fardeau M.-L."/>
            <person name="Harris H.M.B."/>
            <person name="O'Toole P.W."/>
            <person name="Ollivier B."/>
        </authorList>
    </citation>
    <scope>NUCLEOTIDE SEQUENCE [LARGE SCALE GENOMIC DNA]</scope>
    <source>
        <strain evidence="1 2">Mx-05</strain>
    </source>
</reference>
<organism evidence="1 2">
    <name type="scientific">Methanomethylophilus alvi</name>
    <dbReference type="NCBI Taxonomy" id="1291540"/>
    <lineage>
        <taxon>Archaea</taxon>
        <taxon>Methanobacteriati</taxon>
        <taxon>Thermoplasmatota</taxon>
        <taxon>Thermoplasmata</taxon>
        <taxon>Methanomassiliicoccales</taxon>
        <taxon>Methanomethylophilaceae</taxon>
        <taxon>Methanomethylophilus</taxon>
    </lineage>
</organism>
<dbReference type="AlphaFoldDB" id="A0A3G3III7"/>
<dbReference type="GeneID" id="41322323"/>
<dbReference type="RefSeq" id="WP_048097887.1">
    <property type="nucleotide sequence ID" value="NZ_LR699000.1"/>
</dbReference>
<name>A0A3G3III7_9ARCH</name>
<sequence length="113" mass="12993">MGEDNVMGKGIPLPVNSHYVPRFILKNFGSSVNMYRRSDGTYRKDCPIESAYSKVGYYNEYTEKYLNERAEAEFSSILDKIVHADGDISLSVEQELKLKRFVMILTWTVDLAQ</sequence>
<accession>A0A3G3III7</accession>
<evidence type="ECO:0000313" key="1">
    <source>
        <dbReference type="EMBL" id="AYQ55657.1"/>
    </source>
</evidence>
<dbReference type="EMBL" id="CP017686">
    <property type="protein sequence ID" value="AYQ55657.1"/>
    <property type="molecule type" value="Genomic_DNA"/>
</dbReference>
<dbReference type="Pfam" id="PF14022">
    <property type="entry name" value="DUF4238"/>
    <property type="match status" value="1"/>
</dbReference>
<protein>
    <recommendedName>
        <fullName evidence="3">DUF4238 domain-containing protein</fullName>
    </recommendedName>
</protein>
<evidence type="ECO:0008006" key="3">
    <source>
        <dbReference type="Google" id="ProtNLM"/>
    </source>
</evidence>